<evidence type="ECO:0000313" key="8">
    <source>
        <dbReference type="EMBL" id="TKR82400.1"/>
    </source>
</evidence>
<keyword evidence="5 7" id="KW-0472">Membrane</keyword>
<sequence length="180" mass="20777">MSALLKAYQRLMQRYPFPTQVLSAGILAASGDAFCQLLIQRNPKYDFVRTARFFGATVCVVAPLQTRWFRFLERHVNSRSAKIISPVKRVIVDQAFGAPFFNTLFLFSLASLEHRKVSTATHIVQHQIGPVLLANYKLWPFVQLFNFYVVPLHYRIVLLQFVGIFWNAYISYATQNRIMA</sequence>
<feature type="transmembrane region" description="Helical" evidence="7">
    <location>
        <begin position="51"/>
        <end position="69"/>
    </location>
</feature>
<feature type="transmembrane region" description="Helical" evidence="7">
    <location>
        <begin position="21"/>
        <end position="39"/>
    </location>
</feature>
<keyword evidence="9" id="KW-1185">Reference proteome</keyword>
<protein>
    <recommendedName>
        <fullName evidence="6">Mitochondrial inner membrane protein Mpv17</fullName>
    </recommendedName>
</protein>
<evidence type="ECO:0000256" key="1">
    <source>
        <dbReference type="ARBA" id="ARBA00004141"/>
    </source>
</evidence>
<evidence type="ECO:0000313" key="9">
    <source>
        <dbReference type="Proteomes" id="UP000298663"/>
    </source>
</evidence>
<organism evidence="8 9">
    <name type="scientific">Steinernema carpocapsae</name>
    <name type="common">Entomopathogenic nematode</name>
    <dbReference type="NCBI Taxonomy" id="34508"/>
    <lineage>
        <taxon>Eukaryota</taxon>
        <taxon>Metazoa</taxon>
        <taxon>Ecdysozoa</taxon>
        <taxon>Nematoda</taxon>
        <taxon>Chromadorea</taxon>
        <taxon>Rhabditida</taxon>
        <taxon>Tylenchina</taxon>
        <taxon>Panagrolaimomorpha</taxon>
        <taxon>Strongyloidoidea</taxon>
        <taxon>Steinernematidae</taxon>
        <taxon>Steinernema</taxon>
    </lineage>
</organism>
<evidence type="ECO:0000256" key="5">
    <source>
        <dbReference type="ARBA" id="ARBA00023136"/>
    </source>
</evidence>
<accession>A0A4U5NI17</accession>
<keyword evidence="3 7" id="KW-0812">Transmembrane</keyword>
<dbReference type="InterPro" id="IPR007248">
    <property type="entry name" value="Mpv17_PMP22"/>
</dbReference>
<keyword evidence="4 7" id="KW-1133">Transmembrane helix</keyword>
<evidence type="ECO:0000256" key="7">
    <source>
        <dbReference type="RuleBase" id="RU363053"/>
    </source>
</evidence>
<dbReference type="AlphaFoldDB" id="A0A4U5NI17"/>
<comment type="caution">
    <text evidence="8">The sequence shown here is derived from an EMBL/GenBank/DDBJ whole genome shotgun (WGS) entry which is preliminary data.</text>
</comment>
<name>A0A4U5NI17_STECR</name>
<dbReference type="PANTHER" id="PTHR11266">
    <property type="entry name" value="PEROXISOMAL MEMBRANE PROTEIN 2, PXMP2 MPV17"/>
    <property type="match status" value="1"/>
</dbReference>
<reference evidence="8 9" key="1">
    <citation type="journal article" date="2015" name="Genome Biol.">
        <title>Comparative genomics of Steinernema reveals deeply conserved gene regulatory networks.</title>
        <authorList>
            <person name="Dillman A.R."/>
            <person name="Macchietto M."/>
            <person name="Porter C.F."/>
            <person name="Rogers A."/>
            <person name="Williams B."/>
            <person name="Antoshechkin I."/>
            <person name="Lee M.M."/>
            <person name="Goodwin Z."/>
            <person name="Lu X."/>
            <person name="Lewis E.E."/>
            <person name="Goodrich-Blair H."/>
            <person name="Stock S.P."/>
            <person name="Adams B.J."/>
            <person name="Sternberg P.W."/>
            <person name="Mortazavi A."/>
        </authorList>
    </citation>
    <scope>NUCLEOTIDE SEQUENCE [LARGE SCALE GENOMIC DNA]</scope>
    <source>
        <strain evidence="8 9">ALL</strain>
    </source>
</reference>
<dbReference type="EMBL" id="AZBU02000004">
    <property type="protein sequence ID" value="TKR82400.1"/>
    <property type="molecule type" value="Genomic_DNA"/>
</dbReference>
<dbReference type="PANTHER" id="PTHR11266:SF17">
    <property type="entry name" value="PROTEIN MPV17"/>
    <property type="match status" value="1"/>
</dbReference>
<dbReference type="Proteomes" id="UP000298663">
    <property type="component" value="Unassembled WGS sequence"/>
</dbReference>
<gene>
    <name evidence="8" type="ORF">L596_016131</name>
</gene>
<dbReference type="STRING" id="34508.A0A4U5NI17"/>
<comment type="subcellular location">
    <subcellularLocation>
        <location evidence="1">Membrane</location>
        <topology evidence="1">Multi-pass membrane protein</topology>
    </subcellularLocation>
</comment>
<evidence type="ECO:0000256" key="3">
    <source>
        <dbReference type="ARBA" id="ARBA00022692"/>
    </source>
</evidence>
<proteinExistence type="inferred from homology"/>
<comment type="similarity">
    <text evidence="2 7">Belongs to the peroxisomal membrane protein PXMP2/4 family.</text>
</comment>
<dbReference type="GO" id="GO:0016020">
    <property type="term" value="C:membrane"/>
    <property type="evidence" value="ECO:0007669"/>
    <property type="project" value="UniProtKB-SubCell"/>
</dbReference>
<feature type="transmembrane region" description="Helical" evidence="7">
    <location>
        <begin position="90"/>
        <end position="110"/>
    </location>
</feature>
<dbReference type="Pfam" id="PF04117">
    <property type="entry name" value="Mpv17_PMP22"/>
    <property type="match status" value="1"/>
</dbReference>
<dbReference type="GO" id="GO:1901858">
    <property type="term" value="P:regulation of mitochondrial DNA metabolic process"/>
    <property type="evidence" value="ECO:0007669"/>
    <property type="project" value="TreeGrafter"/>
</dbReference>
<evidence type="ECO:0000256" key="6">
    <source>
        <dbReference type="ARBA" id="ARBA00049743"/>
    </source>
</evidence>
<dbReference type="GO" id="GO:0005739">
    <property type="term" value="C:mitochondrion"/>
    <property type="evidence" value="ECO:0007669"/>
    <property type="project" value="TreeGrafter"/>
</dbReference>
<reference evidence="8 9" key="2">
    <citation type="journal article" date="2019" name="G3 (Bethesda)">
        <title>Hybrid Assembly of the Genome of the Entomopathogenic Nematode Steinernema carpocapsae Identifies the X-Chromosome.</title>
        <authorList>
            <person name="Serra L."/>
            <person name="Macchietto M."/>
            <person name="Macias-Munoz A."/>
            <person name="McGill C.J."/>
            <person name="Rodriguez I.M."/>
            <person name="Rodriguez B."/>
            <person name="Murad R."/>
            <person name="Mortazavi A."/>
        </authorList>
    </citation>
    <scope>NUCLEOTIDE SEQUENCE [LARGE SCALE GENOMIC DNA]</scope>
    <source>
        <strain evidence="8 9">ALL</strain>
    </source>
</reference>
<evidence type="ECO:0000256" key="4">
    <source>
        <dbReference type="ARBA" id="ARBA00022989"/>
    </source>
</evidence>
<dbReference type="GO" id="GO:0015267">
    <property type="term" value="F:channel activity"/>
    <property type="evidence" value="ECO:0007669"/>
    <property type="project" value="TreeGrafter"/>
</dbReference>
<dbReference type="OrthoDB" id="430207at2759"/>
<evidence type="ECO:0000256" key="2">
    <source>
        <dbReference type="ARBA" id="ARBA00006824"/>
    </source>
</evidence>
<feature type="transmembrane region" description="Helical" evidence="7">
    <location>
        <begin position="152"/>
        <end position="172"/>
    </location>
</feature>